<sequence length="193" mass="20456">MWKSSHRLLRQRRTTSSFRSLFFSHDDTPLCWSCDVAVHGANFLVARHVRRLACASCRATDFGHRFSGPCAPHPPPIPVLCSSCRPPTPLPFPSAPPPQPTPTTTSSASASSSSSSRVPTAALSSRIGVALDGAALSCAVKLRGGTRDTGIARARSRARTGVAKAAEEGWGESAALVNPARFFGDFCCYGVMV</sequence>
<name>A0A6V7Q6N0_ANACO</name>
<reference evidence="2" key="1">
    <citation type="submission" date="2020-07" db="EMBL/GenBank/DDBJ databases">
        <authorList>
            <person name="Lin J."/>
        </authorList>
    </citation>
    <scope>NUCLEOTIDE SEQUENCE</scope>
</reference>
<gene>
    <name evidence="2" type="ORF">CB5_LOCUS21881</name>
</gene>
<organism evidence="2">
    <name type="scientific">Ananas comosus var. bracteatus</name>
    <name type="common">red pineapple</name>
    <dbReference type="NCBI Taxonomy" id="296719"/>
    <lineage>
        <taxon>Eukaryota</taxon>
        <taxon>Viridiplantae</taxon>
        <taxon>Streptophyta</taxon>
        <taxon>Embryophyta</taxon>
        <taxon>Tracheophyta</taxon>
        <taxon>Spermatophyta</taxon>
        <taxon>Magnoliopsida</taxon>
        <taxon>Liliopsida</taxon>
        <taxon>Poales</taxon>
        <taxon>Bromeliaceae</taxon>
        <taxon>Bromelioideae</taxon>
        <taxon>Ananas</taxon>
    </lineage>
</organism>
<feature type="compositionally biased region" description="Pro residues" evidence="1">
    <location>
        <begin position="92"/>
        <end position="101"/>
    </location>
</feature>
<feature type="compositionally biased region" description="Low complexity" evidence="1">
    <location>
        <begin position="102"/>
        <end position="117"/>
    </location>
</feature>
<protein>
    <submittedName>
        <fullName evidence="2">Uncharacterized protein</fullName>
    </submittedName>
</protein>
<evidence type="ECO:0000256" key="1">
    <source>
        <dbReference type="SAM" id="MobiDB-lite"/>
    </source>
</evidence>
<evidence type="ECO:0000313" key="2">
    <source>
        <dbReference type="EMBL" id="CAD1838670.1"/>
    </source>
</evidence>
<dbReference type="PANTHER" id="PTHR31717:SF142">
    <property type="entry name" value="B-BOX DOMAIN PROTEIN 30-RELATED"/>
    <property type="match status" value="1"/>
</dbReference>
<proteinExistence type="predicted"/>
<dbReference type="AlphaFoldDB" id="A0A6V7Q6N0"/>
<accession>A0A6V7Q6N0</accession>
<dbReference type="EMBL" id="LR862133">
    <property type="protein sequence ID" value="CAD1838670.1"/>
    <property type="molecule type" value="Genomic_DNA"/>
</dbReference>
<dbReference type="PANTHER" id="PTHR31717">
    <property type="entry name" value="ZINC FINGER PROTEIN CONSTANS-LIKE 10"/>
    <property type="match status" value="1"/>
</dbReference>
<feature type="region of interest" description="Disordered" evidence="1">
    <location>
        <begin position="92"/>
        <end position="117"/>
    </location>
</feature>